<reference evidence="5" key="1">
    <citation type="submission" date="2017-04" db="EMBL/GenBank/DDBJ databases">
        <authorList>
            <person name="Varghese N."/>
            <person name="Submissions S."/>
        </authorList>
    </citation>
    <scope>NUCLEOTIDE SEQUENCE [LARGE SCALE GENOMIC DNA]</scope>
    <source>
        <strain evidence="5">RKEM611</strain>
    </source>
</reference>
<dbReference type="InterPro" id="IPR010255">
    <property type="entry name" value="Haem_peroxidase_sf"/>
</dbReference>
<dbReference type="EMBL" id="FWZT01000013">
    <property type="protein sequence ID" value="SMF43697.1"/>
    <property type="molecule type" value="Genomic_DNA"/>
</dbReference>
<dbReference type="GO" id="GO:0006979">
    <property type="term" value="P:response to oxidative stress"/>
    <property type="evidence" value="ECO:0007669"/>
    <property type="project" value="InterPro"/>
</dbReference>
<name>A0A1Y6C3P1_9BACT</name>
<dbReference type="PRINTS" id="PR00457">
    <property type="entry name" value="ANPEROXIDASE"/>
</dbReference>
<gene>
    <name evidence="4" type="ORF">SAMN06296036_11393</name>
</gene>
<evidence type="ECO:0000256" key="1">
    <source>
        <dbReference type="ARBA" id="ARBA00004613"/>
    </source>
</evidence>
<protein>
    <submittedName>
        <fullName evidence="4">Animal haem peroxidase</fullName>
    </submittedName>
</protein>
<keyword evidence="2" id="KW-0964">Secreted</keyword>
<keyword evidence="4" id="KW-0575">Peroxidase</keyword>
<dbReference type="PANTHER" id="PTHR11475">
    <property type="entry name" value="OXIDASE/PEROXIDASE"/>
    <property type="match status" value="1"/>
</dbReference>
<proteinExistence type="predicted"/>
<dbReference type="RefSeq" id="WP_132321137.1">
    <property type="nucleotide sequence ID" value="NZ_FWZT01000013.1"/>
</dbReference>
<dbReference type="InterPro" id="IPR019791">
    <property type="entry name" value="Haem_peroxidase_animal"/>
</dbReference>
<dbReference type="PANTHER" id="PTHR11475:SF4">
    <property type="entry name" value="CHORION PEROXIDASE"/>
    <property type="match status" value="1"/>
</dbReference>
<dbReference type="GO" id="GO:0020037">
    <property type="term" value="F:heme binding"/>
    <property type="evidence" value="ECO:0007669"/>
    <property type="project" value="InterPro"/>
</dbReference>
<organism evidence="4 5">
    <name type="scientific">Pseudobacteriovorax antillogorgiicola</name>
    <dbReference type="NCBI Taxonomy" id="1513793"/>
    <lineage>
        <taxon>Bacteria</taxon>
        <taxon>Pseudomonadati</taxon>
        <taxon>Bdellovibrionota</taxon>
        <taxon>Oligoflexia</taxon>
        <taxon>Oligoflexales</taxon>
        <taxon>Pseudobacteriovoracaceae</taxon>
        <taxon>Pseudobacteriovorax</taxon>
    </lineage>
</organism>
<dbReference type="GO" id="GO:0004601">
    <property type="term" value="F:peroxidase activity"/>
    <property type="evidence" value="ECO:0007669"/>
    <property type="project" value="UniProtKB-KW"/>
</dbReference>
<dbReference type="Gene3D" id="1.10.640.10">
    <property type="entry name" value="Haem peroxidase domain superfamily, animal type"/>
    <property type="match status" value="1"/>
</dbReference>
<keyword evidence="4" id="KW-0560">Oxidoreductase</keyword>
<dbReference type="OrthoDB" id="9765610at2"/>
<evidence type="ECO:0000256" key="3">
    <source>
        <dbReference type="ARBA" id="ARBA00023180"/>
    </source>
</evidence>
<evidence type="ECO:0000313" key="4">
    <source>
        <dbReference type="EMBL" id="SMF43697.1"/>
    </source>
</evidence>
<dbReference type="PROSITE" id="PS50292">
    <property type="entry name" value="PEROXIDASE_3"/>
    <property type="match status" value="1"/>
</dbReference>
<comment type="subcellular location">
    <subcellularLocation>
        <location evidence="1">Secreted</location>
    </subcellularLocation>
</comment>
<dbReference type="InterPro" id="IPR037120">
    <property type="entry name" value="Haem_peroxidase_sf_animal"/>
</dbReference>
<dbReference type="GO" id="GO:0005576">
    <property type="term" value="C:extracellular region"/>
    <property type="evidence" value="ECO:0007669"/>
    <property type="project" value="UniProtKB-SubCell"/>
</dbReference>
<dbReference type="Pfam" id="PF03098">
    <property type="entry name" value="An_peroxidase"/>
    <property type="match status" value="1"/>
</dbReference>
<sequence>MKTLSAIALSISASALGDIRLPGDNNFLPPFNFPSVPGEFRSIDGYGNNRNNPFFGSAGNEGQETLLLKSFFSLRASQDNDDFSDLRSPRDISNIVARQATAQGREQVSDLFWLWGQFLDHDITLVPQDPTQSMPIEVPRGDSFFDPKNRGGVTISFNRSAIVRDQGGKRQFNRLTAFIDGSQVYGSDSERAELLRDQNDSARLAVSANDLLPIIDGIENDDGGSGRPGFYAAGDVRANEHIGLSAMHNIFVREHNNVVEVIRGFHPQLADDDVYEFARLIVGGIVQKITYDEFLPLLLGRPLFPYQGYNSNINPNIEDVFASAAFRFGHSMLSSDLKVANIVNGQLRTQDLKLRNAFFNPTLYRELGPEKILLGFSMNRSQKIDTAIVEDVRSFLFGPPPSAGSDLAALNIQRGRDHLLPTYNEMRQELGYNKKSRFLKRHSRDQQGITSNSEIAANLEEAYGHPDRVELWVGGLSEDKLGGSRLGETFTSILTDQFIRLRDGDRFWYENVFKDGFWREYIERSTLADVLQRNSDLGNYFDNTVFFADR</sequence>
<accession>A0A1Y6C3P1</accession>
<keyword evidence="5" id="KW-1185">Reference proteome</keyword>
<keyword evidence="3" id="KW-0325">Glycoprotein</keyword>
<dbReference type="Proteomes" id="UP000192907">
    <property type="component" value="Unassembled WGS sequence"/>
</dbReference>
<evidence type="ECO:0000256" key="2">
    <source>
        <dbReference type="ARBA" id="ARBA00022525"/>
    </source>
</evidence>
<dbReference type="AlphaFoldDB" id="A0A1Y6C3P1"/>
<dbReference type="STRING" id="1513793.SAMN06296036_11393"/>
<dbReference type="SUPFAM" id="SSF48113">
    <property type="entry name" value="Heme-dependent peroxidases"/>
    <property type="match status" value="1"/>
</dbReference>
<evidence type="ECO:0000313" key="5">
    <source>
        <dbReference type="Proteomes" id="UP000192907"/>
    </source>
</evidence>